<dbReference type="AlphaFoldDB" id="A0A3N4MHC8"/>
<dbReference type="Proteomes" id="UP000279089">
    <property type="component" value="Unassembled WGS sequence"/>
</dbReference>
<evidence type="ECO:0000313" key="1">
    <source>
        <dbReference type="EMBL" id="RPD41446.1"/>
    </source>
</evidence>
<accession>A0A3N4MHC8</accession>
<evidence type="ECO:0008006" key="3">
    <source>
        <dbReference type="Google" id="ProtNLM"/>
    </source>
</evidence>
<gene>
    <name evidence="1" type="ORF">EG028_08995</name>
</gene>
<keyword evidence="2" id="KW-1185">Reference proteome</keyword>
<sequence length="285" mass="33812">MKTLLYLTSVLLLGGCIKDPQPPFPPKEPDFLMKRAVQLDIFDVEDEGHITTYTKYIDEWAYNSQRKPVSRRRYSNNFTSNDTNDIQLDRRDTLYYDNQHRVTRSETFDVHYNKIISREEFFYRGNETRIYWHNSYYTPNPMHVDTFQLTENEYVYGDTLCLRIHKGWFTGKTDTVHYVYRNGNAAYWFSPGEVNDPVGYAVYDDKKNIELTWNLPQGHLVFLLPVTGEPFPLPDRNNWIYKGQDQQSAGYRGDITYDENGLIIKTYTKDYTETTIRFEYIPARP</sequence>
<dbReference type="EMBL" id="RMBX01000004">
    <property type="protein sequence ID" value="RPD41446.1"/>
    <property type="molecule type" value="Genomic_DNA"/>
</dbReference>
<reference evidence="2" key="1">
    <citation type="submission" date="2018-11" db="EMBL/GenBank/DDBJ databases">
        <title>Chitinophaga lutea sp.nov., isolate from arsenic contaminated soil.</title>
        <authorList>
            <person name="Zong Y."/>
        </authorList>
    </citation>
    <scope>NUCLEOTIDE SEQUENCE [LARGE SCALE GENOMIC DNA]</scope>
    <source>
        <strain evidence="2">YLT18</strain>
    </source>
</reference>
<organism evidence="1 2">
    <name type="scientific">Chitinophaga barathri</name>
    <dbReference type="NCBI Taxonomy" id="1647451"/>
    <lineage>
        <taxon>Bacteria</taxon>
        <taxon>Pseudomonadati</taxon>
        <taxon>Bacteroidota</taxon>
        <taxon>Chitinophagia</taxon>
        <taxon>Chitinophagales</taxon>
        <taxon>Chitinophagaceae</taxon>
        <taxon>Chitinophaga</taxon>
    </lineage>
</organism>
<dbReference type="PROSITE" id="PS51257">
    <property type="entry name" value="PROKAR_LIPOPROTEIN"/>
    <property type="match status" value="1"/>
</dbReference>
<protein>
    <recommendedName>
        <fullName evidence="3">DUF4595 domain-containing protein</fullName>
    </recommendedName>
</protein>
<comment type="caution">
    <text evidence="1">The sequence shown here is derived from an EMBL/GenBank/DDBJ whole genome shotgun (WGS) entry which is preliminary data.</text>
</comment>
<proteinExistence type="predicted"/>
<evidence type="ECO:0000313" key="2">
    <source>
        <dbReference type="Proteomes" id="UP000279089"/>
    </source>
</evidence>
<name>A0A3N4MHC8_9BACT</name>
<dbReference type="RefSeq" id="WP_120516255.1">
    <property type="nucleotide sequence ID" value="NZ_QXZY01000005.1"/>
</dbReference>